<feature type="non-terminal residue" evidence="1">
    <location>
        <position position="1"/>
    </location>
</feature>
<keyword evidence="2" id="KW-1185">Reference proteome</keyword>
<comment type="caution">
    <text evidence="1">The sequence shown here is derived from an EMBL/GenBank/DDBJ whole genome shotgun (WGS) entry which is preliminary data.</text>
</comment>
<feature type="non-terminal residue" evidence="1">
    <location>
        <position position="216"/>
    </location>
</feature>
<dbReference type="AlphaFoldDB" id="A0A4Y7SCH1"/>
<proteinExistence type="predicted"/>
<reference evidence="1 2" key="1">
    <citation type="journal article" date="2019" name="Nat. Ecol. Evol.">
        <title>Megaphylogeny resolves global patterns of mushroom evolution.</title>
        <authorList>
            <person name="Varga T."/>
            <person name="Krizsan K."/>
            <person name="Foldi C."/>
            <person name="Dima B."/>
            <person name="Sanchez-Garcia M."/>
            <person name="Sanchez-Ramirez S."/>
            <person name="Szollosi G.J."/>
            <person name="Szarkandi J.G."/>
            <person name="Papp V."/>
            <person name="Albert L."/>
            <person name="Andreopoulos W."/>
            <person name="Angelini C."/>
            <person name="Antonin V."/>
            <person name="Barry K.W."/>
            <person name="Bougher N.L."/>
            <person name="Buchanan P."/>
            <person name="Buyck B."/>
            <person name="Bense V."/>
            <person name="Catcheside P."/>
            <person name="Chovatia M."/>
            <person name="Cooper J."/>
            <person name="Damon W."/>
            <person name="Desjardin D."/>
            <person name="Finy P."/>
            <person name="Geml J."/>
            <person name="Haridas S."/>
            <person name="Hughes K."/>
            <person name="Justo A."/>
            <person name="Karasinski D."/>
            <person name="Kautmanova I."/>
            <person name="Kiss B."/>
            <person name="Kocsube S."/>
            <person name="Kotiranta H."/>
            <person name="LaButti K.M."/>
            <person name="Lechner B.E."/>
            <person name="Liimatainen K."/>
            <person name="Lipzen A."/>
            <person name="Lukacs Z."/>
            <person name="Mihaltcheva S."/>
            <person name="Morgado L.N."/>
            <person name="Niskanen T."/>
            <person name="Noordeloos M.E."/>
            <person name="Ohm R.A."/>
            <person name="Ortiz-Santana B."/>
            <person name="Ovrebo C."/>
            <person name="Racz N."/>
            <person name="Riley R."/>
            <person name="Savchenko A."/>
            <person name="Shiryaev A."/>
            <person name="Soop K."/>
            <person name="Spirin V."/>
            <person name="Szebenyi C."/>
            <person name="Tomsovsky M."/>
            <person name="Tulloss R.E."/>
            <person name="Uehling J."/>
            <person name="Grigoriev I.V."/>
            <person name="Vagvolgyi C."/>
            <person name="Papp T."/>
            <person name="Martin F.M."/>
            <person name="Miettinen O."/>
            <person name="Hibbett D.S."/>
            <person name="Nagy L.G."/>
        </authorList>
    </citation>
    <scope>NUCLEOTIDE SEQUENCE [LARGE SCALE GENOMIC DNA]</scope>
    <source>
        <strain evidence="1 2">FP101781</strain>
    </source>
</reference>
<dbReference type="Proteomes" id="UP000298030">
    <property type="component" value="Unassembled WGS sequence"/>
</dbReference>
<gene>
    <name evidence="1" type="ORF">FA13DRAFT_1604234</name>
</gene>
<accession>A0A4Y7SCH1</accession>
<sequence>VVDSEYPSCMRLTERVDGSDLEVIARVQGVMCGRKFPPYLRNPVPTNPLAQIRSLRQHAKITGFGSADFETDYAKIEAIHGLFVQSATGRTVVPIQYLPYEGHLCIESHARYYTDRASAPFEKNLPFGPNVDPSHILSSIQPEELFHGPDNVVEYCRRVPAKEGGDFDPGLFKAGDLVEIAFSFVGIPIKDDKTLLVLLLRGVTLIDDAIRKVRRQ</sequence>
<organism evidence="1 2">
    <name type="scientific">Coprinellus micaceus</name>
    <name type="common">Glistening ink-cap mushroom</name>
    <name type="synonym">Coprinus micaceus</name>
    <dbReference type="NCBI Taxonomy" id="71717"/>
    <lineage>
        <taxon>Eukaryota</taxon>
        <taxon>Fungi</taxon>
        <taxon>Dikarya</taxon>
        <taxon>Basidiomycota</taxon>
        <taxon>Agaricomycotina</taxon>
        <taxon>Agaricomycetes</taxon>
        <taxon>Agaricomycetidae</taxon>
        <taxon>Agaricales</taxon>
        <taxon>Agaricineae</taxon>
        <taxon>Psathyrellaceae</taxon>
        <taxon>Coprinellus</taxon>
    </lineage>
</organism>
<protein>
    <submittedName>
        <fullName evidence="1">Uncharacterized protein</fullName>
    </submittedName>
</protein>
<evidence type="ECO:0000313" key="2">
    <source>
        <dbReference type="Proteomes" id="UP000298030"/>
    </source>
</evidence>
<name>A0A4Y7SCH1_COPMI</name>
<dbReference type="OrthoDB" id="3269456at2759"/>
<evidence type="ECO:0000313" key="1">
    <source>
        <dbReference type="EMBL" id="TEB19404.1"/>
    </source>
</evidence>
<dbReference type="EMBL" id="QPFP01000193">
    <property type="protein sequence ID" value="TEB19404.1"/>
    <property type="molecule type" value="Genomic_DNA"/>
</dbReference>